<evidence type="ECO:0000256" key="6">
    <source>
        <dbReference type="ARBA" id="ARBA00023033"/>
    </source>
</evidence>
<dbReference type="Gene3D" id="1.10.630.10">
    <property type="entry name" value="Cytochrome P450"/>
    <property type="match status" value="1"/>
</dbReference>
<protein>
    <submittedName>
        <fullName evidence="8">Cytochrome P450 120</fullName>
        <ecNumber evidence="8">1.14.-.-</ecNumber>
    </submittedName>
</protein>
<gene>
    <name evidence="8" type="ORF">NCTC12151_03391</name>
</gene>
<dbReference type="EC" id="1.14.-.-" evidence="8"/>
<evidence type="ECO:0000256" key="5">
    <source>
        <dbReference type="ARBA" id="ARBA00023004"/>
    </source>
</evidence>
<dbReference type="GO" id="GO:0020037">
    <property type="term" value="F:heme binding"/>
    <property type="evidence" value="ECO:0007669"/>
    <property type="project" value="InterPro"/>
</dbReference>
<dbReference type="InterPro" id="IPR050196">
    <property type="entry name" value="Cytochrome_P450_Monoox"/>
</dbReference>
<keyword evidence="6" id="KW-0503">Monooxygenase</keyword>
<dbReference type="PANTHER" id="PTHR24291">
    <property type="entry name" value="CYTOCHROME P450 FAMILY 4"/>
    <property type="match status" value="1"/>
</dbReference>
<dbReference type="KEGG" id="lri:NCTC12151_03391"/>
<sequence length="454" mass="51651">MFAKVVSSLLCWWKSINACWCVIEYVGVLLIMKESVSVQCSSEDICHLLYSLARERNGQNVWLELNDVPTLIVQNAADADYVLRRNYVNYEKNMAWFRQALGASRFFENGDAWKKHKNLTQPFLNNFNDADVVKYSIQYGQRALKQFLQADGETLDDRTFREMAMAVLIESFFSLSLEDVALDVEPIAQLMAYSSEFSFIPAGESGLAKRRKLVQLRALRYHVRDSLAVFRQTGVTSPMLARMLRAESEPGSQIVLEDELMTFLAAGSESTAAAMGWVCYSLARHPEVQEKLYREVSACTTPSRWEDLSQMPGLMAFISEVMRLYPPIPVIIRQSLNADRIGSEAISEKENILVSFIGILHDERRYPNPWEMNLREPPYSPLADKESALHIAFSRGPRLCGGKDFALVEMAGFVHTFIKHATFSLTSEAAPEFLWRSQMLCRGSQPVRVAHRER</sequence>
<organism evidence="8 9">
    <name type="scientific">Leminorella richardii</name>
    <dbReference type="NCBI Taxonomy" id="158841"/>
    <lineage>
        <taxon>Bacteria</taxon>
        <taxon>Pseudomonadati</taxon>
        <taxon>Pseudomonadota</taxon>
        <taxon>Gammaproteobacteria</taxon>
        <taxon>Enterobacterales</taxon>
        <taxon>Budviciaceae</taxon>
        <taxon>Leminorella</taxon>
    </lineage>
</organism>
<dbReference type="InterPro" id="IPR036396">
    <property type="entry name" value="Cyt_P450_sf"/>
</dbReference>
<comment type="cofactor">
    <cofactor evidence="7">
        <name>heme</name>
        <dbReference type="ChEBI" id="CHEBI:30413"/>
    </cofactor>
</comment>
<reference evidence="8 9" key="1">
    <citation type="submission" date="2018-06" db="EMBL/GenBank/DDBJ databases">
        <authorList>
            <consortium name="Pathogen Informatics"/>
            <person name="Doyle S."/>
        </authorList>
    </citation>
    <scope>NUCLEOTIDE SEQUENCE [LARGE SCALE GENOMIC DNA]</scope>
    <source>
        <strain evidence="8 9">NCTC12151</strain>
    </source>
</reference>
<name>A0A2X4UW01_9GAMM</name>
<dbReference type="GO" id="GO:0005506">
    <property type="term" value="F:iron ion binding"/>
    <property type="evidence" value="ECO:0007669"/>
    <property type="project" value="InterPro"/>
</dbReference>
<keyword evidence="9" id="KW-1185">Reference proteome</keyword>
<proteinExistence type="inferred from homology"/>
<evidence type="ECO:0000256" key="3">
    <source>
        <dbReference type="ARBA" id="ARBA00022723"/>
    </source>
</evidence>
<evidence type="ECO:0000313" key="8">
    <source>
        <dbReference type="EMBL" id="SQI44047.1"/>
    </source>
</evidence>
<evidence type="ECO:0000256" key="1">
    <source>
        <dbReference type="ARBA" id="ARBA00010617"/>
    </source>
</evidence>
<dbReference type="PANTHER" id="PTHR24291:SF50">
    <property type="entry name" value="BIFUNCTIONAL ALBAFLAVENONE MONOOXYGENASE_TERPENE SYNTHASE"/>
    <property type="match status" value="1"/>
</dbReference>
<dbReference type="SUPFAM" id="SSF48264">
    <property type="entry name" value="Cytochrome P450"/>
    <property type="match status" value="1"/>
</dbReference>
<evidence type="ECO:0000256" key="7">
    <source>
        <dbReference type="PIRSR" id="PIRSR602401-1"/>
    </source>
</evidence>
<accession>A0A2X4UW01</accession>
<dbReference type="InterPro" id="IPR002401">
    <property type="entry name" value="Cyt_P450_E_grp-I"/>
</dbReference>
<dbReference type="Pfam" id="PF00067">
    <property type="entry name" value="p450"/>
    <property type="match status" value="2"/>
</dbReference>
<evidence type="ECO:0000256" key="2">
    <source>
        <dbReference type="ARBA" id="ARBA00022617"/>
    </source>
</evidence>
<keyword evidence="3 7" id="KW-0479">Metal-binding</keyword>
<dbReference type="AlphaFoldDB" id="A0A2X4UW01"/>
<dbReference type="CDD" id="cd00302">
    <property type="entry name" value="cytochrome_P450"/>
    <property type="match status" value="1"/>
</dbReference>
<dbReference type="EMBL" id="LS483470">
    <property type="protein sequence ID" value="SQI44047.1"/>
    <property type="molecule type" value="Genomic_DNA"/>
</dbReference>
<dbReference type="PRINTS" id="PR00385">
    <property type="entry name" value="P450"/>
</dbReference>
<keyword evidence="4 8" id="KW-0560">Oxidoreductase</keyword>
<keyword evidence="2 7" id="KW-0349">Heme</keyword>
<dbReference type="Proteomes" id="UP000249005">
    <property type="component" value="Chromosome 1"/>
</dbReference>
<dbReference type="PRINTS" id="PR00463">
    <property type="entry name" value="EP450I"/>
</dbReference>
<keyword evidence="5 7" id="KW-0408">Iron</keyword>
<dbReference type="GO" id="GO:0004497">
    <property type="term" value="F:monooxygenase activity"/>
    <property type="evidence" value="ECO:0007669"/>
    <property type="project" value="UniProtKB-KW"/>
</dbReference>
<dbReference type="InterPro" id="IPR001128">
    <property type="entry name" value="Cyt_P450"/>
</dbReference>
<feature type="binding site" description="axial binding residue" evidence="7">
    <location>
        <position position="400"/>
    </location>
    <ligand>
        <name>heme</name>
        <dbReference type="ChEBI" id="CHEBI:30413"/>
    </ligand>
    <ligandPart>
        <name>Fe</name>
        <dbReference type="ChEBI" id="CHEBI:18248"/>
    </ligandPart>
</feature>
<evidence type="ECO:0000256" key="4">
    <source>
        <dbReference type="ARBA" id="ARBA00023002"/>
    </source>
</evidence>
<evidence type="ECO:0000313" key="9">
    <source>
        <dbReference type="Proteomes" id="UP000249005"/>
    </source>
</evidence>
<dbReference type="GO" id="GO:0016705">
    <property type="term" value="F:oxidoreductase activity, acting on paired donors, with incorporation or reduction of molecular oxygen"/>
    <property type="evidence" value="ECO:0007669"/>
    <property type="project" value="InterPro"/>
</dbReference>
<comment type="similarity">
    <text evidence="1">Belongs to the cytochrome P450 family.</text>
</comment>